<dbReference type="AlphaFoldDB" id="A0A5J9TJP9"/>
<evidence type="ECO:0000313" key="2">
    <source>
        <dbReference type="EMBL" id="TVU11128.1"/>
    </source>
</evidence>
<dbReference type="Gramene" id="TVU11128">
    <property type="protein sequence ID" value="TVU11128"/>
    <property type="gene ID" value="EJB05_44694"/>
</dbReference>
<evidence type="ECO:0000256" key="1">
    <source>
        <dbReference type="SAM" id="MobiDB-lite"/>
    </source>
</evidence>
<dbReference type="EMBL" id="RWGY01000039">
    <property type="protein sequence ID" value="TVU11128.1"/>
    <property type="molecule type" value="Genomic_DNA"/>
</dbReference>
<feature type="compositionally biased region" description="Basic and acidic residues" evidence="1">
    <location>
        <begin position="61"/>
        <end position="70"/>
    </location>
</feature>
<keyword evidence="3" id="KW-1185">Reference proteome</keyword>
<gene>
    <name evidence="2" type="ORF">EJB05_44694</name>
</gene>
<feature type="non-terminal residue" evidence="2">
    <location>
        <position position="1"/>
    </location>
</feature>
<proteinExistence type="predicted"/>
<sequence>MNDVTEDDKCGHAFCRVLNVPADSRSGSNGSAAVAGTTTRTPSTILTDGGMATRGTGSARKGRDCAKPRPESPGSGIVIPSPKSQSHQDDKS</sequence>
<dbReference type="Proteomes" id="UP000324897">
    <property type="component" value="Chromosome 3"/>
</dbReference>
<feature type="region of interest" description="Disordered" evidence="1">
    <location>
        <begin position="21"/>
        <end position="92"/>
    </location>
</feature>
<organism evidence="2 3">
    <name type="scientific">Eragrostis curvula</name>
    <name type="common">weeping love grass</name>
    <dbReference type="NCBI Taxonomy" id="38414"/>
    <lineage>
        <taxon>Eukaryota</taxon>
        <taxon>Viridiplantae</taxon>
        <taxon>Streptophyta</taxon>
        <taxon>Embryophyta</taxon>
        <taxon>Tracheophyta</taxon>
        <taxon>Spermatophyta</taxon>
        <taxon>Magnoliopsida</taxon>
        <taxon>Liliopsida</taxon>
        <taxon>Poales</taxon>
        <taxon>Poaceae</taxon>
        <taxon>PACMAD clade</taxon>
        <taxon>Chloridoideae</taxon>
        <taxon>Eragrostideae</taxon>
        <taxon>Eragrostidinae</taxon>
        <taxon>Eragrostis</taxon>
    </lineage>
</organism>
<comment type="caution">
    <text evidence="2">The sequence shown here is derived from an EMBL/GenBank/DDBJ whole genome shotgun (WGS) entry which is preliminary data.</text>
</comment>
<name>A0A5J9TJP9_9POAL</name>
<reference evidence="2 3" key="1">
    <citation type="journal article" date="2019" name="Sci. Rep.">
        <title>A high-quality genome of Eragrostis curvula grass provides insights into Poaceae evolution and supports new strategies to enhance forage quality.</title>
        <authorList>
            <person name="Carballo J."/>
            <person name="Santos B.A.C.M."/>
            <person name="Zappacosta D."/>
            <person name="Garbus I."/>
            <person name="Selva J.P."/>
            <person name="Gallo C.A."/>
            <person name="Diaz A."/>
            <person name="Albertini E."/>
            <person name="Caccamo M."/>
            <person name="Echenique V."/>
        </authorList>
    </citation>
    <scope>NUCLEOTIDE SEQUENCE [LARGE SCALE GENOMIC DNA]</scope>
    <source>
        <strain evidence="3">cv. Victoria</strain>
        <tissue evidence="2">Leaf</tissue>
    </source>
</reference>
<protein>
    <submittedName>
        <fullName evidence="2">Uncharacterized protein</fullName>
    </submittedName>
</protein>
<accession>A0A5J9TJP9</accession>
<evidence type="ECO:0000313" key="3">
    <source>
        <dbReference type="Proteomes" id="UP000324897"/>
    </source>
</evidence>
<feature type="compositionally biased region" description="Polar residues" evidence="1">
    <location>
        <begin position="25"/>
        <end position="46"/>
    </location>
</feature>